<comment type="caution">
    <text evidence="3">The sequence shown here is derived from an EMBL/GenBank/DDBJ whole genome shotgun (WGS) entry which is preliminary data.</text>
</comment>
<dbReference type="EMBL" id="JAERRJ010000005">
    <property type="protein sequence ID" value="MBL1075602.1"/>
    <property type="molecule type" value="Genomic_DNA"/>
</dbReference>
<evidence type="ECO:0000256" key="1">
    <source>
        <dbReference type="SAM" id="SignalP"/>
    </source>
</evidence>
<organism evidence="3 4">
    <name type="scientific">Nocardia acididurans</name>
    <dbReference type="NCBI Taxonomy" id="2802282"/>
    <lineage>
        <taxon>Bacteria</taxon>
        <taxon>Bacillati</taxon>
        <taxon>Actinomycetota</taxon>
        <taxon>Actinomycetes</taxon>
        <taxon>Mycobacteriales</taxon>
        <taxon>Nocardiaceae</taxon>
        <taxon>Nocardia</taxon>
    </lineage>
</organism>
<dbReference type="Proteomes" id="UP000602198">
    <property type="component" value="Unassembled WGS sequence"/>
</dbReference>
<reference evidence="3 4" key="1">
    <citation type="submission" date="2021-01" db="EMBL/GenBank/DDBJ databases">
        <title>WGS of actinomycetes isolated from Thailand.</title>
        <authorList>
            <person name="Thawai C."/>
        </authorList>
    </citation>
    <scope>NUCLEOTIDE SEQUENCE [LARGE SCALE GENOMIC DNA]</scope>
    <source>
        <strain evidence="3 4">LPG 2</strain>
    </source>
</reference>
<dbReference type="Pfam" id="PF26059">
    <property type="entry name" value="DUF8020"/>
    <property type="match status" value="1"/>
</dbReference>
<dbReference type="RefSeq" id="WP_201947811.1">
    <property type="nucleotide sequence ID" value="NZ_JAERRJ010000005.1"/>
</dbReference>
<feature type="signal peptide" evidence="1">
    <location>
        <begin position="1"/>
        <end position="21"/>
    </location>
</feature>
<proteinExistence type="predicted"/>
<dbReference type="InterPro" id="IPR058333">
    <property type="entry name" value="DUF8020"/>
</dbReference>
<sequence>MGTTKSVAPVLLCLAAATTLAATPAAAAPATTDSAPQSSLRLRGTDHGVAFQTAVTDDHRATVSTLQAGRFLATFDGQAVLVTDEAGLEIATVPLRYDVAGKTLAVTPEIADNGRRLTLTPIGESDTPVRDINAQRRFFDAAAATVPGILGGAAIGAAIGFLIGFPAGLFIYDFISVPITTVLGAIIGGVIGFNQSGGQAAIDAGLAYADSLANPGTSPK</sequence>
<keyword evidence="4" id="KW-1185">Reference proteome</keyword>
<keyword evidence="1" id="KW-0732">Signal</keyword>
<gene>
    <name evidence="3" type="ORF">JK358_14475</name>
</gene>
<name>A0ABS1M4L7_9NOCA</name>
<evidence type="ECO:0000259" key="2">
    <source>
        <dbReference type="Pfam" id="PF26059"/>
    </source>
</evidence>
<evidence type="ECO:0000313" key="3">
    <source>
        <dbReference type="EMBL" id="MBL1075602.1"/>
    </source>
</evidence>
<protein>
    <recommendedName>
        <fullName evidence="2">DUF8020 domain-containing protein</fullName>
    </recommendedName>
</protein>
<feature type="chain" id="PRO_5046345576" description="DUF8020 domain-containing protein" evidence="1">
    <location>
        <begin position="22"/>
        <end position="220"/>
    </location>
</feature>
<accession>A0ABS1M4L7</accession>
<evidence type="ECO:0000313" key="4">
    <source>
        <dbReference type="Proteomes" id="UP000602198"/>
    </source>
</evidence>
<feature type="domain" description="DUF8020" evidence="2">
    <location>
        <begin position="49"/>
        <end position="121"/>
    </location>
</feature>